<dbReference type="RefSeq" id="WP_285672418.1">
    <property type="nucleotide sequence ID" value="NZ_BSYI01000022.1"/>
</dbReference>
<proteinExistence type="predicted"/>
<dbReference type="SUPFAM" id="SSF53955">
    <property type="entry name" value="Lysozyme-like"/>
    <property type="match status" value="1"/>
</dbReference>
<protein>
    <recommendedName>
        <fullName evidence="5">Transglycosylase SLT domain-containing protein</fullName>
    </recommendedName>
</protein>
<evidence type="ECO:0000256" key="1">
    <source>
        <dbReference type="SAM" id="MobiDB-lite"/>
    </source>
</evidence>
<dbReference type="EMBL" id="BSYI01000022">
    <property type="protein sequence ID" value="GMG83624.1"/>
    <property type="molecule type" value="Genomic_DNA"/>
</dbReference>
<reference evidence="3 4" key="1">
    <citation type="submission" date="2023-04" db="EMBL/GenBank/DDBJ databases">
        <title>Marinoamorphus aggregata gen. nov., sp. Nov., isolate from tissue of brittle star Ophioplocus japonicus.</title>
        <authorList>
            <person name="Kawano K."/>
            <person name="Sawayama S."/>
            <person name="Nakagawa S."/>
        </authorList>
    </citation>
    <scope>NUCLEOTIDE SEQUENCE [LARGE SCALE GENOMIC DNA]</scope>
    <source>
        <strain evidence="3 4">NKW23</strain>
    </source>
</reference>
<name>A0ABQ6LR24_9RHOB</name>
<accession>A0ABQ6LR24</accession>
<organism evidence="3 4">
    <name type="scientific">Paralimibaculum aggregatum</name>
    <dbReference type="NCBI Taxonomy" id="3036245"/>
    <lineage>
        <taxon>Bacteria</taxon>
        <taxon>Pseudomonadati</taxon>
        <taxon>Pseudomonadota</taxon>
        <taxon>Alphaproteobacteria</taxon>
        <taxon>Rhodobacterales</taxon>
        <taxon>Paracoccaceae</taxon>
        <taxon>Paralimibaculum</taxon>
    </lineage>
</organism>
<sequence length="228" mass="24050">MQRGFAARLAGILGIVAALAGDSAGARAALCREAAETAARRHGIPPEIMQAITLAETGTTRDGRRGPWPWTLNIEGEGRWFDSRREALAAAEAAIAAGRRSTDIGCFQINWRWHGKAFDSVAALLEPAAGADYAARFLKSLHAEAGNWLTAAGWYHSRSPDHAGRYRAVIARHLRRGDGGEPRLAAGRGADRPAPPRAAPVAGAPTAGGVRLSLLTRAAGGLLRVADR</sequence>
<keyword evidence="2" id="KW-0732">Signal</keyword>
<dbReference type="InterPro" id="IPR023346">
    <property type="entry name" value="Lysozyme-like_dom_sf"/>
</dbReference>
<evidence type="ECO:0000313" key="4">
    <source>
        <dbReference type="Proteomes" id="UP001239909"/>
    </source>
</evidence>
<dbReference type="Proteomes" id="UP001239909">
    <property type="component" value="Unassembled WGS sequence"/>
</dbReference>
<comment type="caution">
    <text evidence="3">The sequence shown here is derived from an EMBL/GenBank/DDBJ whole genome shotgun (WGS) entry which is preliminary data.</text>
</comment>
<evidence type="ECO:0000313" key="3">
    <source>
        <dbReference type="EMBL" id="GMG83624.1"/>
    </source>
</evidence>
<evidence type="ECO:0008006" key="5">
    <source>
        <dbReference type="Google" id="ProtNLM"/>
    </source>
</evidence>
<feature type="signal peptide" evidence="2">
    <location>
        <begin position="1"/>
        <end position="20"/>
    </location>
</feature>
<gene>
    <name evidence="3" type="ORF">LNKW23_28370</name>
</gene>
<feature type="chain" id="PRO_5045277540" description="Transglycosylase SLT domain-containing protein" evidence="2">
    <location>
        <begin position="21"/>
        <end position="228"/>
    </location>
</feature>
<keyword evidence="4" id="KW-1185">Reference proteome</keyword>
<feature type="region of interest" description="Disordered" evidence="1">
    <location>
        <begin position="178"/>
        <end position="204"/>
    </location>
</feature>
<evidence type="ECO:0000256" key="2">
    <source>
        <dbReference type="SAM" id="SignalP"/>
    </source>
</evidence>